<dbReference type="InterPro" id="IPR009078">
    <property type="entry name" value="Ferritin-like_SF"/>
</dbReference>
<protein>
    <recommendedName>
        <fullName evidence="3">DUF892 domain-containing protein</fullName>
    </recommendedName>
</protein>
<gene>
    <name evidence="1" type="ORF">GCM10008957_55750</name>
</gene>
<dbReference type="InterPro" id="IPR047114">
    <property type="entry name" value="YciF"/>
</dbReference>
<keyword evidence="2" id="KW-1185">Reference proteome</keyword>
<dbReference type="InterPro" id="IPR012347">
    <property type="entry name" value="Ferritin-like"/>
</dbReference>
<dbReference type="InterPro" id="IPR010287">
    <property type="entry name" value="DUF892_YciF-like"/>
</dbReference>
<accession>A0A918FIP7</accession>
<reference evidence="1" key="2">
    <citation type="submission" date="2020-09" db="EMBL/GenBank/DDBJ databases">
        <authorList>
            <person name="Sun Q."/>
            <person name="Ohkuma M."/>
        </authorList>
    </citation>
    <scope>NUCLEOTIDE SEQUENCE</scope>
    <source>
        <strain evidence="1">JCM 31311</strain>
    </source>
</reference>
<dbReference type="PANTHER" id="PTHR30565">
    <property type="entry name" value="PROTEIN YCIF"/>
    <property type="match status" value="1"/>
</dbReference>
<proteinExistence type="predicted"/>
<evidence type="ECO:0008006" key="3">
    <source>
        <dbReference type="Google" id="ProtNLM"/>
    </source>
</evidence>
<dbReference type="EMBL" id="BMQL01000099">
    <property type="protein sequence ID" value="GGR39968.1"/>
    <property type="molecule type" value="Genomic_DNA"/>
</dbReference>
<dbReference type="Gene3D" id="1.20.1260.10">
    <property type="match status" value="1"/>
</dbReference>
<dbReference type="Pfam" id="PF05974">
    <property type="entry name" value="DUF892"/>
    <property type="match status" value="1"/>
</dbReference>
<reference evidence="1" key="1">
    <citation type="journal article" date="2014" name="Int. J. Syst. Evol. Microbiol.">
        <title>Complete genome sequence of Corynebacterium casei LMG S-19264T (=DSM 44701T), isolated from a smear-ripened cheese.</title>
        <authorList>
            <consortium name="US DOE Joint Genome Institute (JGI-PGF)"/>
            <person name="Walter F."/>
            <person name="Albersmeier A."/>
            <person name="Kalinowski J."/>
            <person name="Ruckert C."/>
        </authorList>
    </citation>
    <scope>NUCLEOTIDE SEQUENCE</scope>
    <source>
        <strain evidence="1">JCM 31311</strain>
    </source>
</reference>
<evidence type="ECO:0000313" key="2">
    <source>
        <dbReference type="Proteomes" id="UP000603865"/>
    </source>
</evidence>
<sequence length="170" mass="18830">MTLAELNLRPSELRALYVIHLQQLYSTEVQALDALPTVAIDLSAPAVRQRLLLNAIETPVHMTMLETIFAELGEEPDGPSCEAMGALVRLCGYVREQRPAGLARDVLLVGVVQEMKHLGIAKYTMAQTFAKVLGYEGHLAWFSRAKGDEERAEQELNFFVLGLELTDHGP</sequence>
<evidence type="ECO:0000313" key="1">
    <source>
        <dbReference type="EMBL" id="GGR39968.1"/>
    </source>
</evidence>
<organism evidence="1 2">
    <name type="scientific">Deinococcus ruber</name>
    <dbReference type="NCBI Taxonomy" id="1848197"/>
    <lineage>
        <taxon>Bacteria</taxon>
        <taxon>Thermotogati</taxon>
        <taxon>Deinococcota</taxon>
        <taxon>Deinococci</taxon>
        <taxon>Deinococcales</taxon>
        <taxon>Deinococcaceae</taxon>
        <taxon>Deinococcus</taxon>
    </lineage>
</organism>
<comment type="caution">
    <text evidence="1">The sequence shown here is derived from an EMBL/GenBank/DDBJ whole genome shotgun (WGS) entry which is preliminary data.</text>
</comment>
<name>A0A918FIP7_9DEIO</name>
<dbReference type="SUPFAM" id="SSF47240">
    <property type="entry name" value="Ferritin-like"/>
    <property type="match status" value="1"/>
</dbReference>
<dbReference type="Proteomes" id="UP000603865">
    <property type="component" value="Unassembled WGS sequence"/>
</dbReference>
<dbReference type="PANTHER" id="PTHR30565:SF9">
    <property type="entry name" value="PROTEIN YCIF"/>
    <property type="match status" value="1"/>
</dbReference>
<dbReference type="AlphaFoldDB" id="A0A918FIP7"/>